<reference evidence="1" key="1">
    <citation type="submission" date="2020-11" db="EMBL/GenBank/DDBJ databases">
        <authorList>
            <person name="Tran Van P."/>
        </authorList>
    </citation>
    <scope>NUCLEOTIDE SEQUENCE</scope>
</reference>
<dbReference type="EMBL" id="OC317525">
    <property type="protein sequence ID" value="CAD7397493.1"/>
    <property type="molecule type" value="Genomic_DNA"/>
</dbReference>
<protein>
    <submittedName>
        <fullName evidence="1">Uncharacterized protein</fullName>
    </submittedName>
</protein>
<dbReference type="AlphaFoldDB" id="A0A7R9CLY2"/>
<accession>A0A7R9CLY2</accession>
<proteinExistence type="predicted"/>
<organism evidence="1">
    <name type="scientific">Timema cristinae</name>
    <name type="common">Walking stick</name>
    <dbReference type="NCBI Taxonomy" id="61476"/>
    <lineage>
        <taxon>Eukaryota</taxon>
        <taxon>Metazoa</taxon>
        <taxon>Ecdysozoa</taxon>
        <taxon>Arthropoda</taxon>
        <taxon>Hexapoda</taxon>
        <taxon>Insecta</taxon>
        <taxon>Pterygota</taxon>
        <taxon>Neoptera</taxon>
        <taxon>Polyneoptera</taxon>
        <taxon>Phasmatodea</taxon>
        <taxon>Timematodea</taxon>
        <taxon>Timematoidea</taxon>
        <taxon>Timematidae</taxon>
        <taxon>Timema</taxon>
    </lineage>
</organism>
<gene>
    <name evidence="1" type="ORF">TCEB3V08_LOCUS4109</name>
</gene>
<sequence>MAIPIMGLFSPRGARATRVSRPVASLRRSSLGCRQRGGGRIYVRFTPHSKRVQAANQKPEFVFATRMKAHVFARACIYVILTLFLQDINAVMTSVTMLCLSCNPCDDAMS</sequence>
<evidence type="ECO:0000313" key="1">
    <source>
        <dbReference type="EMBL" id="CAD7397493.1"/>
    </source>
</evidence>
<name>A0A7R9CLY2_TIMCR</name>